<keyword evidence="6" id="KW-0238">DNA-binding</keyword>
<feature type="region of interest" description="Disordered" evidence="9">
    <location>
        <begin position="1"/>
        <end position="84"/>
    </location>
</feature>
<evidence type="ECO:0000256" key="1">
    <source>
        <dbReference type="ARBA" id="ARBA00022723"/>
    </source>
</evidence>
<dbReference type="EnsemblPlants" id="Bo3g065750.1">
    <property type="protein sequence ID" value="Bo3g065750.1"/>
    <property type="gene ID" value="Bo3g065750"/>
</dbReference>
<dbReference type="Pfam" id="PF22996">
    <property type="entry name" value="C2H2-2nd_BIRD-IDD"/>
    <property type="match status" value="1"/>
</dbReference>
<dbReference type="STRING" id="109376.A0A0D3BB63"/>
<sequence length="1037" mass="114150">MMSKDILLHQQVQQQQQEENMSILTSASGDQTSASSGIRTEASGSNYFPHHQQQQEQQQQFFVPESQPQKKRRNQPGNPDPESEVIALSPKTLMARNRFVCEICNKGFQRDQNLQLHKRGHNLPWKLKQRSNKEVIRKKVYVCPEASCVHHDPSRALGDLTGIKKHFCRKHGEKKWKCDKCSKKYAVQSDCKAHSKTCGTKEYRCDCGTIFSRRDSFITHRAFCEALAKETAREVVIPQEQNHQPNPILVHQSTFHHQHHQAQPNMNFSSSSPSSHNIINTLHFETNNNGTNNSNTSSNHLHTFPVKKEQQQSNDHMINYHHQSIPPWLAPHDLTFPNPNPNNGGGGLFSLAAFPAMSATALLQKAAQMGSTKTPPLPPTTDLERSAHHNTLTTTMAAMMTSPSGFISSNNNNQVFLQGYHGGEEAFDHTFSALLRTNVDTTTAGSDTKKRGGGGGVGEGLTRDFLGLRPLMSHNEILSIAGLGNCISGAAPDQLRPKPWKAAVTHIPASHQRLIRRRILALLSAPSPSKEMRKRKPKNSPPSKAPKSSSSPPSTKSPPPINSPPPQFVSPPNSDEDALPSPDDCPTEKTVIVDLLTDPSSEKEETVNNQLQSSSAAPPASTSEILQVVSVTGEAIILAETTKEQANADAKDAPLSSQPAKLGEPSSLVNGEKEVLNTTEAVPDVPGETAPPTVMEKNQVAAKDSWCDRAKGVKQLSKKGEAYTLPSGEACIKIPNSVIEKNRKSWEPLVLSQFYSDPPSQGTLHNIFNGIWSKQYRDIAVSKMEGFSFLFRIPNAAMRHRVIKQKLWQIEGQTMFVDRWEPGIIPTKPELTSAPIWLELRNVPLQFFNEDGLEQVAKVFTVIDPRQPLPEAVNVQFDSGAISRVLVSSPWMPPVCGLCKEIGHATRRCPKAPKPCSVCNSTAHVSAKCPEAPKKEARGRKTRRSRSRIKQKWVGVENALSSEMPTVPTKQPQTEKPASAPSHLQPRLLSTDMVITKSTVMVSPHHSKLGNKSDMAAGESSGTVAQGRKQFQRSTSG</sequence>
<evidence type="ECO:0000256" key="7">
    <source>
        <dbReference type="ARBA" id="ARBA00023163"/>
    </source>
</evidence>
<feature type="compositionally biased region" description="Polar residues" evidence="9">
    <location>
        <begin position="959"/>
        <end position="976"/>
    </location>
</feature>
<dbReference type="HOGENOM" id="CLU_293274_0_0_1"/>
<evidence type="ECO:0000256" key="5">
    <source>
        <dbReference type="ARBA" id="ARBA00023015"/>
    </source>
</evidence>
<dbReference type="eggNOG" id="KOG1721">
    <property type="taxonomic scope" value="Eukaryota"/>
</dbReference>
<dbReference type="Pfam" id="PF22995">
    <property type="entry name" value="C2CH-3rd_BIRD-IDD"/>
    <property type="match status" value="1"/>
</dbReference>
<dbReference type="eggNOG" id="KOG1075">
    <property type="taxonomic scope" value="Eukaryota"/>
</dbReference>
<keyword evidence="2" id="KW-0677">Repeat</keyword>
<dbReference type="PANTHER" id="PTHR10593">
    <property type="entry name" value="SERINE/THREONINE-PROTEIN KINASE RIO"/>
    <property type="match status" value="1"/>
</dbReference>
<evidence type="ECO:0000256" key="2">
    <source>
        <dbReference type="ARBA" id="ARBA00022737"/>
    </source>
</evidence>
<evidence type="ECO:0000313" key="11">
    <source>
        <dbReference type="EnsemblPlants" id="Bo3g065750.1"/>
    </source>
</evidence>
<dbReference type="GO" id="GO:0008270">
    <property type="term" value="F:zinc ion binding"/>
    <property type="evidence" value="ECO:0007669"/>
    <property type="project" value="UniProtKB-KW"/>
</dbReference>
<keyword evidence="4" id="KW-0862">Zinc</keyword>
<feature type="region of interest" description="Disordered" evidence="9">
    <location>
        <begin position="927"/>
        <end position="1037"/>
    </location>
</feature>
<keyword evidence="5" id="KW-0805">Transcription regulation</keyword>
<dbReference type="PROSITE" id="PS00028">
    <property type="entry name" value="ZINC_FINGER_C2H2_1"/>
    <property type="match status" value="1"/>
</dbReference>
<dbReference type="GO" id="GO:0003677">
    <property type="term" value="F:DNA binding"/>
    <property type="evidence" value="ECO:0007669"/>
    <property type="project" value="UniProtKB-KW"/>
</dbReference>
<protein>
    <recommendedName>
        <fullName evidence="10">C2H2-type domain-containing protein</fullName>
    </recommendedName>
</protein>
<accession>A0A0D3BB63</accession>
<dbReference type="InterPro" id="IPR025558">
    <property type="entry name" value="DUF4283"/>
</dbReference>
<evidence type="ECO:0000256" key="8">
    <source>
        <dbReference type="PROSITE-ProRule" id="PRU00042"/>
    </source>
</evidence>
<feature type="domain" description="C2H2-type" evidence="10">
    <location>
        <begin position="99"/>
        <end position="121"/>
    </location>
</feature>
<dbReference type="InterPro" id="IPR031140">
    <property type="entry name" value="IDD1-16"/>
</dbReference>
<dbReference type="GO" id="GO:0003700">
    <property type="term" value="F:DNA-binding transcription factor activity"/>
    <property type="evidence" value="ECO:0007669"/>
    <property type="project" value="TreeGrafter"/>
</dbReference>
<dbReference type="GO" id="GO:0005634">
    <property type="term" value="C:nucleus"/>
    <property type="evidence" value="ECO:0007669"/>
    <property type="project" value="TreeGrafter"/>
</dbReference>
<dbReference type="Gene3D" id="3.30.160.60">
    <property type="entry name" value="Classic Zinc Finger"/>
    <property type="match status" value="2"/>
</dbReference>
<dbReference type="Gene3D" id="4.10.60.10">
    <property type="entry name" value="Zinc finger, CCHC-type"/>
    <property type="match status" value="1"/>
</dbReference>
<dbReference type="InterPro" id="IPR036236">
    <property type="entry name" value="Znf_C2H2_sf"/>
</dbReference>
<dbReference type="SUPFAM" id="SSF57667">
    <property type="entry name" value="beta-beta-alpha zinc fingers"/>
    <property type="match status" value="1"/>
</dbReference>
<dbReference type="PROSITE" id="PS50157">
    <property type="entry name" value="ZINC_FINGER_C2H2_2"/>
    <property type="match status" value="1"/>
</dbReference>
<dbReference type="SMART" id="SM00343">
    <property type="entry name" value="ZnF_C2HC"/>
    <property type="match status" value="3"/>
</dbReference>
<evidence type="ECO:0000313" key="12">
    <source>
        <dbReference type="Proteomes" id="UP000032141"/>
    </source>
</evidence>
<feature type="compositionally biased region" description="Basic residues" evidence="9">
    <location>
        <begin position="937"/>
        <end position="951"/>
    </location>
</feature>
<dbReference type="SUPFAM" id="SSF57756">
    <property type="entry name" value="Retrovirus zinc finger-like domains"/>
    <property type="match status" value="1"/>
</dbReference>
<keyword evidence="1" id="KW-0479">Metal-binding</keyword>
<keyword evidence="7" id="KW-0804">Transcription</keyword>
<evidence type="ECO:0000259" key="10">
    <source>
        <dbReference type="PROSITE" id="PS50157"/>
    </source>
</evidence>
<evidence type="ECO:0000256" key="4">
    <source>
        <dbReference type="ARBA" id="ARBA00022833"/>
    </source>
</evidence>
<organism evidence="11 12">
    <name type="scientific">Brassica oleracea var. oleracea</name>
    <dbReference type="NCBI Taxonomy" id="109376"/>
    <lineage>
        <taxon>Eukaryota</taxon>
        <taxon>Viridiplantae</taxon>
        <taxon>Streptophyta</taxon>
        <taxon>Embryophyta</taxon>
        <taxon>Tracheophyta</taxon>
        <taxon>Spermatophyta</taxon>
        <taxon>Magnoliopsida</taxon>
        <taxon>eudicotyledons</taxon>
        <taxon>Gunneridae</taxon>
        <taxon>Pentapetalae</taxon>
        <taxon>rosids</taxon>
        <taxon>malvids</taxon>
        <taxon>Brassicales</taxon>
        <taxon>Brassicaceae</taxon>
        <taxon>Brassiceae</taxon>
        <taxon>Brassica</taxon>
    </lineage>
</organism>
<evidence type="ECO:0000256" key="6">
    <source>
        <dbReference type="ARBA" id="ARBA00023125"/>
    </source>
</evidence>
<dbReference type="InterPro" id="IPR001878">
    <property type="entry name" value="Znf_CCHC"/>
</dbReference>
<reference evidence="11 12" key="1">
    <citation type="journal article" date="2014" name="Genome Biol.">
        <title>Transcriptome and methylome profiling reveals relics of genome dominance in the mesopolyploid Brassica oleracea.</title>
        <authorList>
            <person name="Parkin I.A."/>
            <person name="Koh C."/>
            <person name="Tang H."/>
            <person name="Robinson S.J."/>
            <person name="Kagale S."/>
            <person name="Clarke W.E."/>
            <person name="Town C.D."/>
            <person name="Nixon J."/>
            <person name="Krishnakumar V."/>
            <person name="Bidwell S.L."/>
            <person name="Denoeud F."/>
            <person name="Belcram H."/>
            <person name="Links M.G."/>
            <person name="Just J."/>
            <person name="Clarke C."/>
            <person name="Bender T."/>
            <person name="Huebert T."/>
            <person name="Mason A.S."/>
            <person name="Pires J.C."/>
            <person name="Barker G."/>
            <person name="Moore J."/>
            <person name="Walley P.G."/>
            <person name="Manoli S."/>
            <person name="Batley J."/>
            <person name="Edwards D."/>
            <person name="Nelson M.N."/>
            <person name="Wang X."/>
            <person name="Paterson A.H."/>
            <person name="King G."/>
            <person name="Bancroft I."/>
            <person name="Chalhoub B."/>
            <person name="Sharpe A.G."/>
        </authorList>
    </citation>
    <scope>NUCLEOTIDE SEQUENCE</scope>
    <source>
        <strain evidence="11 12">cv. TO1000</strain>
    </source>
</reference>
<feature type="compositionally biased region" description="Low complexity" evidence="9">
    <location>
        <begin position="613"/>
        <end position="622"/>
    </location>
</feature>
<dbReference type="FunFam" id="3.30.160.60:FF:000131">
    <property type="entry name" value="protein indeterminate-domain 5, chloroplastic-like"/>
    <property type="match status" value="1"/>
</dbReference>
<feature type="compositionally biased region" description="Low complexity" evidence="9">
    <location>
        <begin position="545"/>
        <end position="554"/>
    </location>
</feature>
<feature type="compositionally biased region" description="Low complexity" evidence="9">
    <location>
        <begin position="52"/>
        <end position="67"/>
    </location>
</feature>
<feature type="region of interest" description="Disordered" evidence="9">
    <location>
        <begin position="524"/>
        <end position="622"/>
    </location>
</feature>
<dbReference type="AlphaFoldDB" id="A0A0D3BB63"/>
<feature type="compositionally biased region" description="Polar residues" evidence="9">
    <location>
        <begin position="18"/>
        <end position="46"/>
    </location>
</feature>
<reference evidence="11" key="2">
    <citation type="submission" date="2015-03" db="UniProtKB">
        <authorList>
            <consortium name="EnsemblPlants"/>
        </authorList>
    </citation>
    <scope>IDENTIFICATION</scope>
</reference>
<keyword evidence="12" id="KW-1185">Reference proteome</keyword>
<dbReference type="SMART" id="SM00355">
    <property type="entry name" value="ZnF_C2H2"/>
    <property type="match status" value="3"/>
</dbReference>
<dbReference type="FunFam" id="3.30.160.60:FF:000554">
    <property type="entry name" value="protein indeterminate-domain 12-like"/>
    <property type="match status" value="1"/>
</dbReference>
<feature type="compositionally biased region" description="Pro residues" evidence="9">
    <location>
        <begin position="555"/>
        <end position="569"/>
    </location>
</feature>
<dbReference type="Pfam" id="PF14111">
    <property type="entry name" value="DUF4283"/>
    <property type="match status" value="1"/>
</dbReference>
<evidence type="ECO:0000256" key="3">
    <source>
        <dbReference type="ARBA" id="ARBA00022771"/>
    </source>
</evidence>
<dbReference type="Proteomes" id="UP000032141">
    <property type="component" value="Chromosome C3"/>
</dbReference>
<proteinExistence type="predicted"/>
<dbReference type="Gramene" id="Bo3g065750.1">
    <property type="protein sequence ID" value="Bo3g065750.1"/>
    <property type="gene ID" value="Bo3g065750"/>
</dbReference>
<dbReference type="InterPro" id="IPR055185">
    <property type="entry name" value="C2CH-4th_BIRD-IDD"/>
</dbReference>
<evidence type="ECO:0000256" key="9">
    <source>
        <dbReference type="SAM" id="MobiDB-lite"/>
    </source>
</evidence>
<dbReference type="InterPro" id="IPR055187">
    <property type="entry name" value="C2CH-3rd_BIRD-IDD"/>
</dbReference>
<dbReference type="InterPro" id="IPR013087">
    <property type="entry name" value="Znf_C2H2_type"/>
</dbReference>
<dbReference type="InterPro" id="IPR036875">
    <property type="entry name" value="Znf_CCHC_sf"/>
</dbReference>
<keyword evidence="3 8" id="KW-0863">Zinc-finger</keyword>
<dbReference type="InterPro" id="IPR055186">
    <property type="entry name" value="C2H2-2nd_BIRD-IDD"/>
</dbReference>
<dbReference type="Pfam" id="PF22992">
    <property type="entry name" value="C2CH-4th_BIRD-IDD"/>
    <property type="match status" value="1"/>
</dbReference>
<dbReference type="PANTHER" id="PTHR10593:SF236">
    <property type="entry name" value="PROTEIN INDETERMINATE-DOMAIN 11"/>
    <property type="match status" value="1"/>
</dbReference>
<name>A0A0D3BB63_BRAOL</name>
<feature type="region of interest" description="Disordered" evidence="9">
    <location>
        <begin position="645"/>
        <end position="692"/>
    </location>
</feature>